<organism evidence="1 2">
    <name type="scientific">Parasponia andersonii</name>
    <name type="common">Sponia andersonii</name>
    <dbReference type="NCBI Taxonomy" id="3476"/>
    <lineage>
        <taxon>Eukaryota</taxon>
        <taxon>Viridiplantae</taxon>
        <taxon>Streptophyta</taxon>
        <taxon>Embryophyta</taxon>
        <taxon>Tracheophyta</taxon>
        <taxon>Spermatophyta</taxon>
        <taxon>Magnoliopsida</taxon>
        <taxon>eudicotyledons</taxon>
        <taxon>Gunneridae</taxon>
        <taxon>Pentapetalae</taxon>
        <taxon>rosids</taxon>
        <taxon>fabids</taxon>
        <taxon>Rosales</taxon>
        <taxon>Cannabaceae</taxon>
        <taxon>Parasponia</taxon>
    </lineage>
</organism>
<accession>A0A2P5A4Z2</accession>
<name>A0A2P5A4Z2_PARAD</name>
<dbReference type="Proteomes" id="UP000237105">
    <property type="component" value="Unassembled WGS sequence"/>
</dbReference>
<protein>
    <submittedName>
        <fullName evidence="1">Uncharacterized protein</fullName>
    </submittedName>
</protein>
<dbReference type="AlphaFoldDB" id="A0A2P5A4Z2"/>
<proteinExistence type="predicted"/>
<comment type="caution">
    <text evidence="1">The sequence shown here is derived from an EMBL/GenBank/DDBJ whole genome shotgun (WGS) entry which is preliminary data.</text>
</comment>
<sequence length="64" mass="7025">TATSSSIVVSGLSHSSSILFMYAGKRSFDCYLSPVEMFMLVLVPLKAVAKHFFVEVWSPLISIV</sequence>
<feature type="non-terminal residue" evidence="1">
    <location>
        <position position="1"/>
    </location>
</feature>
<gene>
    <name evidence="1" type="ORF">PanWU01x14_368660</name>
</gene>
<keyword evidence="2" id="KW-1185">Reference proteome</keyword>
<reference evidence="2" key="1">
    <citation type="submission" date="2016-06" db="EMBL/GenBank/DDBJ databases">
        <title>Parallel loss of symbiosis genes in relatives of nitrogen-fixing non-legume Parasponia.</title>
        <authorList>
            <person name="Van Velzen R."/>
            <person name="Holmer R."/>
            <person name="Bu F."/>
            <person name="Rutten L."/>
            <person name="Van Zeijl A."/>
            <person name="Liu W."/>
            <person name="Santuari L."/>
            <person name="Cao Q."/>
            <person name="Sharma T."/>
            <person name="Shen D."/>
            <person name="Roswanjaya Y."/>
            <person name="Wardhani T."/>
            <person name="Kalhor M.S."/>
            <person name="Jansen J."/>
            <person name="Van den Hoogen J."/>
            <person name="Gungor B."/>
            <person name="Hartog M."/>
            <person name="Hontelez J."/>
            <person name="Verver J."/>
            <person name="Yang W.-C."/>
            <person name="Schijlen E."/>
            <person name="Repin R."/>
            <person name="Schilthuizen M."/>
            <person name="Schranz E."/>
            <person name="Heidstra R."/>
            <person name="Miyata K."/>
            <person name="Fedorova E."/>
            <person name="Kohlen W."/>
            <person name="Bisseling T."/>
            <person name="Smit S."/>
            <person name="Geurts R."/>
        </authorList>
    </citation>
    <scope>NUCLEOTIDE SEQUENCE [LARGE SCALE GENOMIC DNA]</scope>
    <source>
        <strain evidence="2">cv. WU1-14</strain>
    </source>
</reference>
<evidence type="ECO:0000313" key="2">
    <source>
        <dbReference type="Proteomes" id="UP000237105"/>
    </source>
</evidence>
<dbReference type="EMBL" id="JXTB01000982">
    <property type="protein sequence ID" value="PON31594.1"/>
    <property type="molecule type" value="Genomic_DNA"/>
</dbReference>
<evidence type="ECO:0000313" key="1">
    <source>
        <dbReference type="EMBL" id="PON31594.1"/>
    </source>
</evidence>